<dbReference type="GO" id="GO:0006508">
    <property type="term" value="P:proteolysis"/>
    <property type="evidence" value="ECO:0007669"/>
    <property type="project" value="UniProtKB-KW"/>
</dbReference>
<feature type="domain" description="Clp R" evidence="2">
    <location>
        <begin position="2"/>
        <end position="186"/>
    </location>
</feature>
<keyword evidence="3" id="KW-0378">Hydrolase</keyword>
<evidence type="ECO:0000259" key="2">
    <source>
        <dbReference type="PROSITE" id="PS51903"/>
    </source>
</evidence>
<dbReference type="Gene3D" id="1.10.1780.10">
    <property type="entry name" value="Clp, N-terminal domain"/>
    <property type="match status" value="2"/>
</dbReference>
<dbReference type="PROSITE" id="PS51903">
    <property type="entry name" value="CLP_R"/>
    <property type="match status" value="1"/>
</dbReference>
<keyword evidence="1" id="KW-0677">Repeat</keyword>
<keyword evidence="3" id="KW-0547">Nucleotide-binding</keyword>
<dbReference type="SUPFAM" id="SSF81923">
    <property type="entry name" value="Double Clp-N motif"/>
    <property type="match status" value="2"/>
</dbReference>
<sequence length="186" mass="20457">MFERFTQDARQAVKLAQENARRLNHHFVGSEHILLGLLDRPESVSARLLTRHGLDHERAYRAVFGMIPPHAGDRLDADALEAIGIDLSAIRERVEAAFGPGALDRPPQRTNRGRLVSGRHIAFTAPAKKALELSLREALALKHRHISDGHILLGVLRAGPGPAHRVLSGADVDLETLRRELVAELG</sequence>
<organism evidence="3 4">
    <name type="scientific">Planomonospora sphaerica</name>
    <dbReference type="NCBI Taxonomy" id="161355"/>
    <lineage>
        <taxon>Bacteria</taxon>
        <taxon>Bacillati</taxon>
        <taxon>Actinomycetota</taxon>
        <taxon>Actinomycetes</taxon>
        <taxon>Streptosporangiales</taxon>
        <taxon>Streptosporangiaceae</taxon>
        <taxon>Planomonospora</taxon>
    </lineage>
</organism>
<name>A0A161LQI7_9ACTN</name>
<reference evidence="3 4" key="1">
    <citation type="journal article" date="2016" name="Genome Announc.">
        <title>Draft Genome Sequence of Planomonospora sphaerica JCM9374, a Rare Actinomycete.</title>
        <authorList>
            <person name="Dohra H."/>
            <person name="Suzuki T."/>
            <person name="Inoue Y."/>
            <person name="Kodani S."/>
        </authorList>
    </citation>
    <scope>NUCLEOTIDE SEQUENCE [LARGE SCALE GENOMIC DNA]</scope>
    <source>
        <strain evidence="3 4">JCM 9374</strain>
    </source>
</reference>
<dbReference type="EMBL" id="BDCX01000014">
    <property type="protein sequence ID" value="GAT69686.1"/>
    <property type="molecule type" value="Genomic_DNA"/>
</dbReference>
<evidence type="ECO:0000256" key="1">
    <source>
        <dbReference type="PROSITE-ProRule" id="PRU01251"/>
    </source>
</evidence>
<dbReference type="Pfam" id="PF02861">
    <property type="entry name" value="Clp_N"/>
    <property type="match status" value="2"/>
</dbReference>
<dbReference type="PANTHER" id="PTHR47016:SF5">
    <property type="entry name" value="CLP DOMAIN SUPERFAMILY PROTEIN"/>
    <property type="match status" value="1"/>
</dbReference>
<dbReference type="RefSeq" id="WP_068901294.1">
    <property type="nucleotide sequence ID" value="NZ_BDCX01000014.1"/>
</dbReference>
<keyword evidence="3" id="KW-0067">ATP-binding</keyword>
<dbReference type="STRING" id="161355.PS9374_05363"/>
<dbReference type="InterPro" id="IPR036628">
    <property type="entry name" value="Clp_N_dom_sf"/>
</dbReference>
<keyword evidence="4" id="KW-1185">Reference proteome</keyword>
<reference evidence="4" key="2">
    <citation type="submission" date="2016-04" db="EMBL/GenBank/DDBJ databases">
        <title>Planomonospora sphaerica JCM9374 whole genome shotgun sequence.</title>
        <authorList>
            <person name="Suzuki T."/>
            <person name="Dohra H."/>
            <person name="Kodani S."/>
        </authorList>
    </citation>
    <scope>NUCLEOTIDE SEQUENCE [LARGE SCALE GENOMIC DNA]</scope>
    <source>
        <strain evidence="4">JCM 9374</strain>
    </source>
</reference>
<comment type="caution">
    <text evidence="3">The sequence shown here is derived from an EMBL/GenBank/DDBJ whole genome shotgun (WGS) entry which is preliminary data.</text>
</comment>
<dbReference type="GO" id="GO:0005524">
    <property type="term" value="F:ATP binding"/>
    <property type="evidence" value="ECO:0007669"/>
    <property type="project" value="UniProtKB-KW"/>
</dbReference>
<dbReference type="InterPro" id="IPR044217">
    <property type="entry name" value="CLPT1/2"/>
</dbReference>
<evidence type="ECO:0000313" key="4">
    <source>
        <dbReference type="Proteomes" id="UP000077701"/>
    </source>
</evidence>
<accession>A0A161LQI7</accession>
<keyword evidence="3" id="KW-0645">Protease</keyword>
<dbReference type="InterPro" id="IPR004176">
    <property type="entry name" value="Clp_R_N"/>
</dbReference>
<dbReference type="AlphaFoldDB" id="A0A161LQI7"/>
<protein>
    <submittedName>
        <fullName evidence="3">ATP-dependent Clp protease ATP-binding subunit</fullName>
    </submittedName>
</protein>
<dbReference type="GO" id="GO:0008233">
    <property type="term" value="F:peptidase activity"/>
    <property type="evidence" value="ECO:0007669"/>
    <property type="project" value="UniProtKB-KW"/>
</dbReference>
<gene>
    <name evidence="3" type="ORF">PS9374_05363</name>
</gene>
<dbReference type="OrthoDB" id="3628183at2"/>
<dbReference type="PANTHER" id="PTHR47016">
    <property type="entry name" value="ATP-DEPENDENT CLP PROTEASE ATP-BINDING SUBUNIT CLPT1, CHLOROPLASTIC"/>
    <property type="match status" value="1"/>
</dbReference>
<dbReference type="Proteomes" id="UP000077701">
    <property type="component" value="Unassembled WGS sequence"/>
</dbReference>
<evidence type="ECO:0000313" key="3">
    <source>
        <dbReference type="EMBL" id="GAT69686.1"/>
    </source>
</evidence>
<proteinExistence type="predicted"/>